<dbReference type="InterPro" id="IPR016135">
    <property type="entry name" value="UBQ-conjugating_enzyme/RWD"/>
</dbReference>
<comment type="caution">
    <text evidence="3">The sequence shown here is derived from an EMBL/GenBank/DDBJ whole genome shotgun (WGS) entry which is preliminary data.</text>
</comment>
<evidence type="ECO:0000259" key="2">
    <source>
        <dbReference type="Pfam" id="PF00179"/>
    </source>
</evidence>
<feature type="domain" description="UBC core" evidence="2">
    <location>
        <begin position="22"/>
        <end position="93"/>
    </location>
</feature>
<organism evidence="3 4">
    <name type="scientific">Ophiocordyceps australis</name>
    <dbReference type="NCBI Taxonomy" id="1399860"/>
    <lineage>
        <taxon>Eukaryota</taxon>
        <taxon>Fungi</taxon>
        <taxon>Dikarya</taxon>
        <taxon>Ascomycota</taxon>
        <taxon>Pezizomycotina</taxon>
        <taxon>Sordariomycetes</taxon>
        <taxon>Hypocreomycetidae</taxon>
        <taxon>Hypocreales</taxon>
        <taxon>Ophiocordycipitaceae</taxon>
        <taxon>Ophiocordyceps</taxon>
    </lineage>
</organism>
<feature type="compositionally biased region" description="Polar residues" evidence="1">
    <location>
        <begin position="167"/>
        <end position="181"/>
    </location>
</feature>
<feature type="compositionally biased region" description="Low complexity" evidence="1">
    <location>
        <begin position="251"/>
        <end position="263"/>
    </location>
</feature>
<evidence type="ECO:0000313" key="4">
    <source>
        <dbReference type="Proteomes" id="UP000226192"/>
    </source>
</evidence>
<feature type="compositionally biased region" description="Basic and acidic residues" evidence="1">
    <location>
        <begin position="128"/>
        <end position="137"/>
    </location>
</feature>
<dbReference type="SUPFAM" id="SSF54495">
    <property type="entry name" value="UBC-like"/>
    <property type="match status" value="1"/>
</dbReference>
<dbReference type="OrthoDB" id="5596422at2759"/>
<gene>
    <name evidence="3" type="ORF">CDD81_2758</name>
</gene>
<evidence type="ECO:0000313" key="3">
    <source>
        <dbReference type="EMBL" id="PHH65346.1"/>
    </source>
</evidence>
<dbReference type="Gene3D" id="3.10.110.10">
    <property type="entry name" value="Ubiquitin Conjugating Enzyme"/>
    <property type="match status" value="1"/>
</dbReference>
<dbReference type="CDD" id="cd23814">
    <property type="entry name" value="UEV_AKTIP"/>
    <property type="match status" value="1"/>
</dbReference>
<keyword evidence="4" id="KW-1185">Reference proteome</keyword>
<dbReference type="EMBL" id="NJET01000019">
    <property type="protein sequence ID" value="PHH65346.1"/>
    <property type="molecule type" value="Genomic_DNA"/>
</dbReference>
<accession>A0A2C5YCA7</accession>
<sequence length="337" mass="36699">MAPPASTLCLEKLPSLRRQQLLSEFSGLRQACPDGIFMSLTPGDATLWSAVLFVRNGPYAQAILRFQLSFSDAYPALPPLVLFSTDMFHPLITPLTTYTYTTGMQDNGTVSARDEERLPPGGFSLRHGFPDWFRRDGGPPTSSGRCSRQTSGDKAGSASPDQAIRVMSSTASSKSVCSGESSRGAHQKPSLSAYQILRYIQSTFDSEQVLDSIPLEAAGNPGAWHAWRTHRRKSGKLHQDAHVDEQQRPAKSSGGDSGRSSKSYHATPSRAARRPGEWNWEGVWEDRVKKGIAASLAEPVLYGGNGAPDELIRFLAMEDSEVASVKENLVRTLDSTA</sequence>
<dbReference type="InterPro" id="IPR000608">
    <property type="entry name" value="UBC"/>
</dbReference>
<dbReference type="Pfam" id="PF00179">
    <property type="entry name" value="UQ_con"/>
    <property type="match status" value="1"/>
</dbReference>
<proteinExistence type="predicted"/>
<protein>
    <recommendedName>
        <fullName evidence="2">UBC core domain-containing protein</fullName>
    </recommendedName>
</protein>
<feature type="compositionally biased region" description="Basic and acidic residues" evidence="1">
    <location>
        <begin position="237"/>
        <end position="248"/>
    </location>
</feature>
<dbReference type="AlphaFoldDB" id="A0A2C5YCA7"/>
<evidence type="ECO:0000256" key="1">
    <source>
        <dbReference type="SAM" id="MobiDB-lite"/>
    </source>
</evidence>
<name>A0A2C5YCA7_9HYPO</name>
<feature type="region of interest" description="Disordered" evidence="1">
    <location>
        <begin position="111"/>
        <end position="189"/>
    </location>
</feature>
<feature type="region of interest" description="Disordered" evidence="1">
    <location>
        <begin position="229"/>
        <end position="276"/>
    </location>
</feature>
<dbReference type="Proteomes" id="UP000226192">
    <property type="component" value="Unassembled WGS sequence"/>
</dbReference>
<reference evidence="3 4" key="1">
    <citation type="submission" date="2017-06" db="EMBL/GenBank/DDBJ databases">
        <title>Ant-infecting Ophiocordyceps genomes reveal a high diversity of potential behavioral manipulation genes and a possible major role for enterotoxins.</title>
        <authorList>
            <person name="De Bekker C."/>
            <person name="Evans H.C."/>
            <person name="Brachmann A."/>
            <person name="Hughes D.P."/>
        </authorList>
    </citation>
    <scope>NUCLEOTIDE SEQUENCE [LARGE SCALE GENOMIC DNA]</scope>
    <source>
        <strain evidence="3 4">Map64</strain>
    </source>
</reference>
<dbReference type="STRING" id="1399860.A0A2C5YCA7"/>
<feature type="compositionally biased region" description="Polar residues" evidence="1">
    <location>
        <begin position="140"/>
        <end position="152"/>
    </location>
</feature>